<dbReference type="InterPro" id="IPR057447">
    <property type="entry name" value="Bbp19-like_phage"/>
</dbReference>
<dbReference type="RefSeq" id="WP_067552852.1">
    <property type="nucleotide sequence ID" value="NZ_CP016895.1"/>
</dbReference>
<keyword evidence="3" id="KW-1185">Reference proteome</keyword>
<evidence type="ECO:0000313" key="3">
    <source>
        <dbReference type="Proteomes" id="UP000093391"/>
    </source>
</evidence>
<proteinExistence type="predicted"/>
<protein>
    <recommendedName>
        <fullName evidence="1">Bbp19-like phage domain-containing protein</fullName>
    </recommendedName>
</protein>
<name>A0A1B2LXA6_9GAMM</name>
<dbReference type="AlphaFoldDB" id="A0A1B2LXA6"/>
<gene>
    <name evidence="2" type="ORF">BFG52_03830</name>
</gene>
<dbReference type="EMBL" id="CP016895">
    <property type="protein sequence ID" value="AOA57566.1"/>
    <property type="molecule type" value="Genomic_DNA"/>
</dbReference>
<evidence type="ECO:0000313" key="2">
    <source>
        <dbReference type="EMBL" id="AOA57566.1"/>
    </source>
</evidence>
<accession>A0A1B2LXA6</accession>
<reference evidence="2 3" key="1">
    <citation type="submission" date="2016-08" db="EMBL/GenBank/DDBJ databases">
        <authorList>
            <person name="Seilhamer J.J."/>
        </authorList>
    </citation>
    <scope>NUCLEOTIDE SEQUENCE [LARGE SCALE GENOMIC DNA]</scope>
    <source>
        <strain evidence="2 3">BRTC-1</strain>
    </source>
</reference>
<evidence type="ECO:0000259" key="1">
    <source>
        <dbReference type="Pfam" id="PF25181"/>
    </source>
</evidence>
<dbReference type="Pfam" id="PF25181">
    <property type="entry name" value="Phage_Bbp19"/>
    <property type="match status" value="1"/>
</dbReference>
<dbReference type="Proteomes" id="UP000093391">
    <property type="component" value="Chromosome"/>
</dbReference>
<organism evidence="2 3">
    <name type="scientific">Acinetobacter larvae</name>
    <dbReference type="NCBI Taxonomy" id="1789224"/>
    <lineage>
        <taxon>Bacteria</taxon>
        <taxon>Pseudomonadati</taxon>
        <taxon>Pseudomonadota</taxon>
        <taxon>Gammaproteobacteria</taxon>
        <taxon>Moraxellales</taxon>
        <taxon>Moraxellaceae</taxon>
        <taxon>Acinetobacter</taxon>
    </lineage>
</organism>
<feature type="domain" description="Bbp19-like phage" evidence="1">
    <location>
        <begin position="27"/>
        <end position="80"/>
    </location>
</feature>
<dbReference type="KEGG" id="ala:BFG52_03830"/>
<dbReference type="STRING" id="1789224.BFG52_03830"/>
<sequence>MSEQEEVLETGNFVKRKQFSQATPEHYRLAFDFDANGQKVLEDLVARFCKSTYVRGGQDAERESCYRAGQASVVNLILTKINQANDPNYKTEELNDE</sequence>